<evidence type="ECO:0000259" key="3">
    <source>
        <dbReference type="Pfam" id="PF00561"/>
    </source>
</evidence>
<dbReference type="PRINTS" id="PR00111">
    <property type="entry name" value="ABHYDROLASE"/>
</dbReference>
<comment type="caution">
    <text evidence="4">The sequence shown here is derived from an EMBL/GenBank/DDBJ whole genome shotgun (WGS) entry which is preliminary data.</text>
</comment>
<dbReference type="GO" id="GO:0016197">
    <property type="term" value="P:endosomal transport"/>
    <property type="evidence" value="ECO:0007669"/>
    <property type="project" value="TreeGrafter"/>
</dbReference>
<accession>A0A816MT53</accession>
<feature type="domain" description="AB hydrolase-1" evidence="3">
    <location>
        <begin position="41"/>
        <end position="157"/>
    </location>
</feature>
<evidence type="ECO:0000313" key="4">
    <source>
        <dbReference type="EMBL" id="CAF1998523.1"/>
    </source>
</evidence>
<sequence length="324" mass="36589">MHSKFTAYQAGLTKHLLLTDNNGVPASFSYTEKGSRNREKPSIVFVHGLSSNKETWIPIVKNIPSDYHCITVDLPGHGETVGFNEDRYSIDTFVEKLKLFFDLMDLTEPLCIIGASMGGAIVCMFAIKYPEYVSMICLLAPIANEASETDLIRQLRNGQYNALLPETPEELRQMINTLTLYSVVPKMLSNIYRQHTEHTSVLKQKQEKKKKELLSSAEQLTRLVLDGLNDDVSECYKNQKRIDHACKQLTAQTNLLLKQSQAWITLIGQFTDALKVLGDVENYSKIIERDCLTITNTLANVHQNMTKSRQIVDDEPQDASNSSK</sequence>
<name>A0A816MT53_9BILA</name>
<dbReference type="PANTHER" id="PTHR13073">
    <property type="entry name" value="BLOC-1 COMPLEX SUBUNIT 1"/>
    <property type="match status" value="1"/>
</dbReference>
<evidence type="ECO:0000256" key="1">
    <source>
        <dbReference type="ARBA" id="ARBA00007133"/>
    </source>
</evidence>
<dbReference type="PANTHER" id="PTHR13073:SF0">
    <property type="entry name" value="BIOGENESIS OF LYSOSOME-RELATED ORGANELLES COMPLEX 1 SUBUNIT 1"/>
    <property type="match status" value="1"/>
</dbReference>
<dbReference type="GO" id="GO:0031083">
    <property type="term" value="C:BLOC-1 complex"/>
    <property type="evidence" value="ECO:0007669"/>
    <property type="project" value="InterPro"/>
</dbReference>
<dbReference type="EMBL" id="CAJNRE010002938">
    <property type="protein sequence ID" value="CAF1998523.1"/>
    <property type="molecule type" value="Genomic_DNA"/>
</dbReference>
<protein>
    <recommendedName>
        <fullName evidence="2">Biogenesis of lysosome-related organelles complex 1 subunit 1</fullName>
    </recommendedName>
</protein>
<dbReference type="AlphaFoldDB" id="A0A816MT53"/>
<dbReference type="InterPro" id="IPR000073">
    <property type="entry name" value="AB_hydrolase_1"/>
</dbReference>
<dbReference type="InterPro" id="IPR029058">
    <property type="entry name" value="AB_hydrolase_fold"/>
</dbReference>
<dbReference type="Pfam" id="PF06320">
    <property type="entry name" value="GCN5L1"/>
    <property type="match status" value="1"/>
</dbReference>
<organism evidence="4 5">
    <name type="scientific">Rotaria magnacalcarata</name>
    <dbReference type="NCBI Taxonomy" id="392030"/>
    <lineage>
        <taxon>Eukaryota</taxon>
        <taxon>Metazoa</taxon>
        <taxon>Spiralia</taxon>
        <taxon>Gnathifera</taxon>
        <taxon>Rotifera</taxon>
        <taxon>Eurotatoria</taxon>
        <taxon>Bdelloidea</taxon>
        <taxon>Philodinida</taxon>
        <taxon>Philodinidae</taxon>
        <taxon>Rotaria</taxon>
    </lineage>
</organism>
<dbReference type="InterPro" id="IPR009395">
    <property type="entry name" value="BLOC1S1"/>
</dbReference>
<proteinExistence type="inferred from homology"/>
<dbReference type="Gene3D" id="3.40.50.1820">
    <property type="entry name" value="alpha/beta hydrolase"/>
    <property type="match status" value="1"/>
</dbReference>
<evidence type="ECO:0000256" key="2">
    <source>
        <dbReference type="ARBA" id="ARBA00019577"/>
    </source>
</evidence>
<evidence type="ECO:0000313" key="5">
    <source>
        <dbReference type="Proteomes" id="UP000663824"/>
    </source>
</evidence>
<dbReference type="Proteomes" id="UP000663824">
    <property type="component" value="Unassembled WGS sequence"/>
</dbReference>
<gene>
    <name evidence="4" type="ORF">MBJ925_LOCUS8122</name>
</gene>
<comment type="similarity">
    <text evidence="1">Belongs to the BLOC1S1 family.</text>
</comment>
<dbReference type="SUPFAM" id="SSF53474">
    <property type="entry name" value="alpha/beta-Hydrolases"/>
    <property type="match status" value="1"/>
</dbReference>
<reference evidence="4" key="1">
    <citation type="submission" date="2021-02" db="EMBL/GenBank/DDBJ databases">
        <authorList>
            <person name="Nowell W R."/>
        </authorList>
    </citation>
    <scope>NUCLEOTIDE SEQUENCE</scope>
</reference>
<dbReference type="Pfam" id="PF00561">
    <property type="entry name" value="Abhydrolase_1"/>
    <property type="match status" value="1"/>
</dbReference>